<dbReference type="Gene3D" id="2.60.40.3210">
    <property type="entry name" value="Zona pellucida, ZP-N domain"/>
    <property type="match status" value="1"/>
</dbReference>
<evidence type="ECO:0000256" key="7">
    <source>
        <dbReference type="ARBA" id="ARBA00022989"/>
    </source>
</evidence>
<dbReference type="InterPro" id="IPR051148">
    <property type="entry name" value="Zona_Pellucida_Domain_gp"/>
</dbReference>
<evidence type="ECO:0000256" key="5">
    <source>
        <dbReference type="ARBA" id="ARBA00022685"/>
    </source>
</evidence>
<evidence type="ECO:0000256" key="14">
    <source>
        <dbReference type="SAM" id="Phobius"/>
    </source>
</evidence>
<dbReference type="GO" id="GO:0035804">
    <property type="term" value="F:structural constituent of egg coat"/>
    <property type="evidence" value="ECO:0007669"/>
    <property type="project" value="TreeGrafter"/>
</dbReference>
<feature type="chain" id="PRO_5017930575" evidence="15">
    <location>
        <begin position="25"/>
        <end position="547"/>
    </location>
</feature>
<reference evidence="18" key="2">
    <citation type="submission" date="2025-08" db="UniProtKB">
        <authorList>
            <consortium name="Ensembl"/>
        </authorList>
    </citation>
    <scope>IDENTIFICATION</scope>
    <source>
        <strain evidence="18">Guanapo</strain>
    </source>
</reference>
<dbReference type="GO" id="GO:0005886">
    <property type="term" value="C:plasma membrane"/>
    <property type="evidence" value="ECO:0007669"/>
    <property type="project" value="UniProtKB-SubCell"/>
</dbReference>
<feature type="domain" description="ZP" evidence="16">
    <location>
        <begin position="198"/>
        <end position="462"/>
    </location>
</feature>
<keyword evidence="6 14" id="KW-0812">Transmembrane</keyword>
<evidence type="ECO:0000256" key="4">
    <source>
        <dbReference type="ARBA" id="ARBA00022530"/>
    </source>
</evidence>
<dbReference type="PANTHER" id="PTHR23343:SF117">
    <property type="entry name" value="ZONA PELLUCIDA SPERM-BINDING PROTEIN 4-LIKE ISOFORM X1"/>
    <property type="match status" value="1"/>
</dbReference>
<organism evidence="18 19">
    <name type="scientific">Poecilia reticulata</name>
    <name type="common">Guppy</name>
    <name type="synonym">Acanthophacelus reticulatus</name>
    <dbReference type="NCBI Taxonomy" id="8081"/>
    <lineage>
        <taxon>Eukaryota</taxon>
        <taxon>Metazoa</taxon>
        <taxon>Chordata</taxon>
        <taxon>Craniata</taxon>
        <taxon>Vertebrata</taxon>
        <taxon>Euteleostomi</taxon>
        <taxon>Actinopterygii</taxon>
        <taxon>Neopterygii</taxon>
        <taxon>Teleostei</taxon>
        <taxon>Neoteleostei</taxon>
        <taxon>Acanthomorphata</taxon>
        <taxon>Ovalentaria</taxon>
        <taxon>Atherinomorphae</taxon>
        <taxon>Cyprinodontiformes</taxon>
        <taxon>Poeciliidae</taxon>
        <taxon>Poeciliinae</taxon>
        <taxon>Poecilia</taxon>
    </lineage>
</organism>
<dbReference type="Pfam" id="PF00100">
    <property type="entry name" value="Zona_pellucida"/>
    <property type="match status" value="1"/>
</dbReference>
<keyword evidence="15" id="KW-0732">Signal</keyword>
<evidence type="ECO:0000256" key="13">
    <source>
        <dbReference type="PROSITE-ProRule" id="PRU00779"/>
    </source>
</evidence>
<keyword evidence="7 14" id="KW-1133">Transmembrane helix</keyword>
<dbReference type="Ensembl" id="ENSPRET00000024626.1">
    <property type="protein sequence ID" value="ENSPREP00000024380.1"/>
    <property type="gene ID" value="ENSPREG00000016473.1"/>
</dbReference>
<dbReference type="GO" id="GO:0035805">
    <property type="term" value="C:egg coat"/>
    <property type="evidence" value="ECO:0007669"/>
    <property type="project" value="UniProtKB-SubCell"/>
</dbReference>
<dbReference type="AlphaFoldDB" id="A0A3P9PRJ3"/>
<dbReference type="SMART" id="SM00241">
    <property type="entry name" value="ZP"/>
    <property type="match status" value="1"/>
</dbReference>
<evidence type="ECO:0000313" key="18">
    <source>
        <dbReference type="Ensembl" id="ENSPREP00000024380.1"/>
    </source>
</evidence>
<evidence type="ECO:0000256" key="8">
    <source>
        <dbReference type="ARBA" id="ARBA00023136"/>
    </source>
</evidence>
<feature type="domain" description="P-type" evidence="17">
    <location>
        <begin position="156"/>
        <end position="196"/>
    </location>
</feature>
<evidence type="ECO:0000256" key="12">
    <source>
        <dbReference type="ARBA" id="ARBA00024183"/>
    </source>
</evidence>
<dbReference type="InterPro" id="IPR044913">
    <property type="entry name" value="P_trefoil_dom_sf"/>
</dbReference>
<feature type="transmembrane region" description="Helical" evidence="14">
    <location>
        <begin position="507"/>
        <end position="529"/>
    </location>
</feature>
<dbReference type="InterPro" id="IPR001507">
    <property type="entry name" value="ZP_dom"/>
</dbReference>
<dbReference type="GeneTree" id="ENSGT00940000161324"/>
<keyword evidence="19" id="KW-1185">Reference proteome</keyword>
<evidence type="ECO:0000256" key="11">
    <source>
        <dbReference type="ARBA" id="ARBA00023279"/>
    </source>
</evidence>
<dbReference type="SMART" id="SM00018">
    <property type="entry name" value="PD"/>
    <property type="match status" value="1"/>
</dbReference>
<dbReference type="PANTHER" id="PTHR23343">
    <property type="entry name" value="ZONA PELLUCIDA SPERM-BINDING PROTEIN"/>
    <property type="match status" value="1"/>
</dbReference>
<feature type="disulfide bond" evidence="13">
    <location>
        <begin position="158"/>
        <end position="184"/>
    </location>
</feature>
<name>A0A3P9PRJ3_POERE</name>
<dbReference type="Pfam" id="PF23344">
    <property type="entry name" value="ZP-N"/>
    <property type="match status" value="1"/>
</dbReference>
<dbReference type="GO" id="GO:0032190">
    <property type="term" value="F:acrosin binding"/>
    <property type="evidence" value="ECO:0007669"/>
    <property type="project" value="TreeGrafter"/>
</dbReference>
<dbReference type="GO" id="GO:0007339">
    <property type="term" value="P:binding of sperm to zona pellucida"/>
    <property type="evidence" value="ECO:0007669"/>
    <property type="project" value="TreeGrafter"/>
</dbReference>
<sequence>MSYNCMKARLVSLVLILMELGCCCVSSFQGKEKRVQNAQLALPAVTCSVRGIKAVFGPLVTNKLHVRDVSGTPVPLVNSKGSCGVKVGKEKNQNLSFFSRYDSCYARIEGNKVVIPLLVQLTGENQWIRVNISCPLIKRSSQKTQPTASSSPASLDECNADESLRLNCGHQSITSSACQKLGCCYDAQSPACYYRLNACSLDGHFVFTVKATDTHPPIDPGSLMIKDQPHCLPAISTSDTAVFKMGVMDCGAKMRKEGNLVIYEVEVEEQNKKRKRHSPFSLQVECEYDESDLKHAKDLRSLYTVTNPPAVVAQGAMRVQMRLATDSSFTAFIPEDRLPLKLPPRQTVNVEISIVPPSPDPALSLHVRDCFAYPVSKHSVWTLLHDGCPNPLDTMRSSVPVDNQGKTTAYSQVRRFDVKTFAFLDPDTGKPSVEQMYFYCWVEICTEDVDCAQRCTIISSDAERQRRQTAPASRQVQLISVGPLQLVHENANLDDLQCGKLSTAFRVMVYVLSGVGAALLLILLFALWSSIQRCGCKQRADTQDHFK</sequence>
<comment type="subcellular location">
    <subcellularLocation>
        <location evidence="1">Cell membrane</location>
        <topology evidence="1">Single-pass type I membrane protein</topology>
    </subcellularLocation>
    <subcellularLocation>
        <location evidence="12">Zona pellucida</location>
    </subcellularLocation>
</comment>
<dbReference type="GO" id="GO:0060468">
    <property type="term" value="P:prevention of polyspermy"/>
    <property type="evidence" value="ECO:0007669"/>
    <property type="project" value="TreeGrafter"/>
</dbReference>
<dbReference type="Proteomes" id="UP000242638">
    <property type="component" value="Unassembled WGS sequence"/>
</dbReference>
<dbReference type="CDD" id="cd00111">
    <property type="entry name" value="Trefoil"/>
    <property type="match status" value="1"/>
</dbReference>
<dbReference type="SUPFAM" id="SSF57492">
    <property type="entry name" value="Trefoil"/>
    <property type="match status" value="1"/>
</dbReference>
<evidence type="ECO:0000259" key="16">
    <source>
        <dbReference type="PROSITE" id="PS51034"/>
    </source>
</evidence>
<dbReference type="KEGG" id="pret:103468427"/>
<keyword evidence="9 13" id="KW-1015">Disulfide bond</keyword>
<dbReference type="InterPro" id="IPR000519">
    <property type="entry name" value="P_trefoil_dom"/>
</dbReference>
<evidence type="ECO:0000313" key="19">
    <source>
        <dbReference type="Proteomes" id="UP000242638"/>
    </source>
</evidence>
<dbReference type="Gene3D" id="2.60.40.4100">
    <property type="entry name" value="Zona pellucida, ZP-C domain"/>
    <property type="match status" value="1"/>
</dbReference>
<dbReference type="OrthoDB" id="8545596at2759"/>
<evidence type="ECO:0000259" key="17">
    <source>
        <dbReference type="PROSITE" id="PS51448"/>
    </source>
</evidence>
<evidence type="ECO:0000256" key="10">
    <source>
        <dbReference type="ARBA" id="ARBA00023180"/>
    </source>
</evidence>
<evidence type="ECO:0000256" key="2">
    <source>
        <dbReference type="ARBA" id="ARBA00022475"/>
    </source>
</evidence>
<accession>A0A3P9PRJ3</accession>
<protein>
    <submittedName>
        <fullName evidence="18">Zona pellucida sperm-binding protein 4-like</fullName>
    </submittedName>
</protein>
<reference evidence="18" key="3">
    <citation type="submission" date="2025-09" db="UniProtKB">
        <authorList>
            <consortium name="Ensembl"/>
        </authorList>
    </citation>
    <scope>IDENTIFICATION</scope>
    <source>
        <strain evidence="18">Guanapo</strain>
    </source>
</reference>
<feature type="signal peptide" evidence="15">
    <location>
        <begin position="1"/>
        <end position="24"/>
    </location>
</feature>
<dbReference type="Gene3D" id="4.10.110.10">
    <property type="entry name" value="Spasmolytic Protein, domain 1"/>
    <property type="match status" value="1"/>
</dbReference>
<dbReference type="GeneID" id="103468427"/>
<reference evidence="19" key="1">
    <citation type="submission" date="2013-11" db="EMBL/GenBank/DDBJ databases">
        <title>The genomic landscape of the Guanapo guppy.</title>
        <authorList>
            <person name="Kuenstner A."/>
            <person name="Dreyer C."/>
        </authorList>
    </citation>
    <scope>NUCLEOTIDE SEQUENCE</scope>
    <source>
        <strain evidence="19">Guanapo</strain>
    </source>
</reference>
<dbReference type="RefSeq" id="XP_008413734.1">
    <property type="nucleotide sequence ID" value="XM_008415512.2"/>
</dbReference>
<comment type="caution">
    <text evidence="13">Lacks conserved residue(s) required for the propagation of feature annotation.</text>
</comment>
<dbReference type="Pfam" id="PF00088">
    <property type="entry name" value="Trefoil"/>
    <property type="match status" value="1"/>
</dbReference>
<dbReference type="InterPro" id="IPR042235">
    <property type="entry name" value="ZP-C_dom"/>
</dbReference>
<dbReference type="OMA" id="NCDIERA"/>
<keyword evidence="8 14" id="KW-0472">Membrane</keyword>
<keyword evidence="11" id="KW-0278">Fertilization</keyword>
<proteinExistence type="predicted"/>
<evidence type="ECO:0000256" key="3">
    <source>
        <dbReference type="ARBA" id="ARBA00022525"/>
    </source>
</evidence>
<evidence type="ECO:0000256" key="1">
    <source>
        <dbReference type="ARBA" id="ARBA00004251"/>
    </source>
</evidence>
<keyword evidence="3" id="KW-0964">Secreted</keyword>
<keyword evidence="5" id="KW-0165">Cleavage on pair of basic residues</keyword>
<feature type="disulfide bond" evidence="13">
    <location>
        <begin position="168"/>
        <end position="183"/>
    </location>
</feature>
<evidence type="ECO:0000256" key="15">
    <source>
        <dbReference type="SAM" id="SignalP"/>
    </source>
</evidence>
<evidence type="ECO:0000256" key="6">
    <source>
        <dbReference type="ARBA" id="ARBA00022692"/>
    </source>
</evidence>
<dbReference type="PROSITE" id="PS51448">
    <property type="entry name" value="P_TREFOIL_2"/>
    <property type="match status" value="1"/>
</dbReference>
<keyword evidence="10" id="KW-0325">Glycoprotein</keyword>
<dbReference type="InterPro" id="IPR055356">
    <property type="entry name" value="ZP-N"/>
</dbReference>
<keyword evidence="4" id="KW-0272">Extracellular matrix</keyword>
<evidence type="ECO:0000256" key="9">
    <source>
        <dbReference type="ARBA" id="ARBA00023157"/>
    </source>
</evidence>
<dbReference type="InterPro" id="IPR055355">
    <property type="entry name" value="ZP-C"/>
</dbReference>
<keyword evidence="2" id="KW-1003">Cell membrane</keyword>
<dbReference type="PROSITE" id="PS51034">
    <property type="entry name" value="ZP_2"/>
    <property type="match status" value="1"/>
</dbReference>